<dbReference type="OrthoDB" id="9806170at2"/>
<feature type="binding site" evidence="4">
    <location>
        <position position="67"/>
    </location>
    <ligand>
        <name>(6R)-10-formyltetrahydrofolate</name>
        <dbReference type="ChEBI" id="CHEBI:195366"/>
    </ligand>
</feature>
<dbReference type="GO" id="GO:0005829">
    <property type="term" value="C:cytosol"/>
    <property type="evidence" value="ECO:0007669"/>
    <property type="project" value="TreeGrafter"/>
</dbReference>
<dbReference type="SUPFAM" id="SSF53328">
    <property type="entry name" value="Formyltransferase"/>
    <property type="match status" value="1"/>
</dbReference>
<dbReference type="InterPro" id="IPR036477">
    <property type="entry name" value="Formyl_transf_N_sf"/>
</dbReference>
<dbReference type="PANTHER" id="PTHR43369:SF2">
    <property type="entry name" value="PHOSPHORIBOSYLGLYCINAMIDE FORMYLTRANSFERASE"/>
    <property type="match status" value="1"/>
</dbReference>
<evidence type="ECO:0000313" key="6">
    <source>
        <dbReference type="EMBL" id="SIN89309.1"/>
    </source>
</evidence>
<evidence type="ECO:0000256" key="3">
    <source>
        <dbReference type="ARBA" id="ARBA00022755"/>
    </source>
</evidence>
<dbReference type="EMBL" id="FSRE01000002">
    <property type="protein sequence ID" value="SIN89309.1"/>
    <property type="molecule type" value="Genomic_DNA"/>
</dbReference>
<keyword evidence="3 4" id="KW-0658">Purine biosynthesis</keyword>
<comment type="catalytic activity">
    <reaction evidence="4">
        <text>N(1)-(5-phospho-beta-D-ribosyl)glycinamide + (6R)-10-formyltetrahydrofolate = N(2)-formyl-N(1)-(5-phospho-beta-D-ribosyl)glycinamide + (6S)-5,6,7,8-tetrahydrofolate + H(+)</text>
        <dbReference type="Rhea" id="RHEA:15053"/>
        <dbReference type="ChEBI" id="CHEBI:15378"/>
        <dbReference type="ChEBI" id="CHEBI:57453"/>
        <dbReference type="ChEBI" id="CHEBI:143788"/>
        <dbReference type="ChEBI" id="CHEBI:147286"/>
        <dbReference type="ChEBI" id="CHEBI:195366"/>
        <dbReference type="EC" id="2.1.2.2"/>
    </reaction>
</comment>
<feature type="binding site" evidence="4">
    <location>
        <position position="109"/>
    </location>
    <ligand>
        <name>(6R)-10-formyltetrahydrofolate</name>
        <dbReference type="ChEBI" id="CHEBI:195366"/>
    </ligand>
</feature>
<evidence type="ECO:0000259" key="5">
    <source>
        <dbReference type="Pfam" id="PF00551"/>
    </source>
</evidence>
<dbReference type="RefSeq" id="WP_074201169.1">
    <property type="nucleotide sequence ID" value="NZ_FSRE01000002.1"/>
</dbReference>
<dbReference type="EC" id="2.1.2.2" evidence="4"/>
<reference evidence="6 7" key="1">
    <citation type="submission" date="2016-11" db="EMBL/GenBank/DDBJ databases">
        <authorList>
            <person name="Jaros S."/>
            <person name="Januszkiewicz K."/>
            <person name="Wedrychowicz H."/>
        </authorList>
    </citation>
    <scope>NUCLEOTIDE SEQUENCE [LARGE SCALE GENOMIC DNA]</scope>
    <source>
        <strain evidence="6 7">DSM 17737</strain>
    </source>
</reference>
<organism evidence="6 7">
    <name type="scientific">Sulfurivirga caldicuralii</name>
    <dbReference type="NCBI Taxonomy" id="364032"/>
    <lineage>
        <taxon>Bacteria</taxon>
        <taxon>Pseudomonadati</taxon>
        <taxon>Pseudomonadota</taxon>
        <taxon>Gammaproteobacteria</taxon>
        <taxon>Thiotrichales</taxon>
        <taxon>Piscirickettsiaceae</taxon>
        <taxon>Sulfurivirga</taxon>
    </lineage>
</organism>
<dbReference type="NCBIfam" id="TIGR00639">
    <property type="entry name" value="PurN"/>
    <property type="match status" value="1"/>
</dbReference>
<dbReference type="HAMAP" id="MF_01930">
    <property type="entry name" value="PurN"/>
    <property type="match status" value="1"/>
</dbReference>
<evidence type="ECO:0000256" key="1">
    <source>
        <dbReference type="ARBA" id="ARBA00005054"/>
    </source>
</evidence>
<gene>
    <name evidence="4" type="primary">purN</name>
    <name evidence="6" type="ORF">SAMN05443662_0880</name>
</gene>
<dbReference type="PANTHER" id="PTHR43369">
    <property type="entry name" value="PHOSPHORIBOSYLGLYCINAMIDE FORMYLTRANSFERASE"/>
    <property type="match status" value="1"/>
</dbReference>
<dbReference type="UniPathway" id="UPA00074">
    <property type="reaction ID" value="UER00126"/>
</dbReference>
<comment type="similarity">
    <text evidence="4">Belongs to the GART family.</text>
</comment>
<dbReference type="GO" id="GO:0006189">
    <property type="term" value="P:'de novo' IMP biosynthetic process"/>
    <property type="evidence" value="ECO:0007669"/>
    <property type="project" value="UniProtKB-UniRule"/>
</dbReference>
<keyword evidence="2 4" id="KW-0808">Transferase</keyword>
<proteinExistence type="inferred from homology"/>
<comment type="pathway">
    <text evidence="1 4">Purine metabolism; IMP biosynthesis via de novo pathway; N(2)-formyl-N(1)-(5-phospho-D-ribosyl)glycinamide from N(1)-(5-phospho-D-ribosyl)glycinamide (10-formyl THF route): step 1/1.</text>
</comment>
<dbReference type="InterPro" id="IPR004607">
    <property type="entry name" value="GART"/>
</dbReference>
<dbReference type="Proteomes" id="UP000198461">
    <property type="component" value="Unassembled WGS sequence"/>
</dbReference>
<dbReference type="Gene3D" id="3.40.50.170">
    <property type="entry name" value="Formyl transferase, N-terminal domain"/>
    <property type="match status" value="1"/>
</dbReference>
<dbReference type="AlphaFoldDB" id="A0A1N6F250"/>
<feature type="active site" description="Proton donor" evidence="4">
    <location>
        <position position="111"/>
    </location>
</feature>
<evidence type="ECO:0000256" key="4">
    <source>
        <dbReference type="HAMAP-Rule" id="MF_01930"/>
    </source>
</evidence>
<dbReference type="CDD" id="cd08645">
    <property type="entry name" value="FMT_core_GART"/>
    <property type="match status" value="1"/>
</dbReference>
<dbReference type="STRING" id="364032.SAMN05443662_0880"/>
<evidence type="ECO:0000313" key="7">
    <source>
        <dbReference type="Proteomes" id="UP000198461"/>
    </source>
</evidence>
<feature type="binding site" evidence="4">
    <location>
        <begin position="92"/>
        <end position="95"/>
    </location>
    <ligand>
        <name>(6R)-10-formyltetrahydrofolate</name>
        <dbReference type="ChEBI" id="CHEBI:195366"/>
    </ligand>
</feature>
<comment type="function">
    <text evidence="4">Catalyzes the transfer of a formyl group from 10-formyltetrahydrofolate to 5-phospho-ribosyl-glycinamide (GAR), producing 5-phospho-ribosyl-N-formylglycinamide (FGAR) and tetrahydrofolate.</text>
</comment>
<dbReference type="Pfam" id="PF00551">
    <property type="entry name" value="Formyl_trans_N"/>
    <property type="match status" value="1"/>
</dbReference>
<feature type="domain" description="Formyl transferase N-terminal" evidence="5">
    <location>
        <begin position="2"/>
        <end position="184"/>
    </location>
</feature>
<protein>
    <recommendedName>
        <fullName evidence="4">Phosphoribosylglycinamide formyltransferase</fullName>
        <ecNumber evidence="4">2.1.2.2</ecNumber>
    </recommendedName>
    <alternativeName>
        <fullName evidence="4">5'-phosphoribosylglycinamide transformylase</fullName>
    </alternativeName>
    <alternativeName>
        <fullName evidence="4">GAR transformylase</fullName>
        <shortName evidence="4">GART</shortName>
    </alternativeName>
</protein>
<feature type="site" description="Raises pKa of active site His" evidence="4">
    <location>
        <position position="147"/>
    </location>
</feature>
<dbReference type="InterPro" id="IPR002376">
    <property type="entry name" value="Formyl_transf_N"/>
</dbReference>
<name>A0A1N6F250_9GAMM</name>
<accession>A0A1N6F250</accession>
<dbReference type="GO" id="GO:0004644">
    <property type="term" value="F:phosphoribosylglycinamide formyltransferase activity"/>
    <property type="evidence" value="ECO:0007669"/>
    <property type="project" value="UniProtKB-UniRule"/>
</dbReference>
<sequence length="223" mass="24479">MKRVAVLISGSGSNLQAILDWQTARGEACGYEVVGVLSNRADAYGLTRARQAGVETAVLDHTRFDSREAFDAELVQAVDAWQPDLVVLAGFMRILTPVFTDHYLGKAVNIHPSLLPKYRGLHTHRRALEAGDSEHGLSIHFVTSELDGGPLIFQQAIPIHADDTETCLQQRVHAEEHKAYPRVTEALARELITYENGAAVCHATNCRLPLDLEHLNALLGLAE</sequence>
<evidence type="ECO:0000256" key="2">
    <source>
        <dbReference type="ARBA" id="ARBA00022679"/>
    </source>
</evidence>
<feature type="binding site" evidence="4">
    <location>
        <begin position="12"/>
        <end position="14"/>
    </location>
    <ligand>
        <name>N(1)-(5-phospho-beta-D-ribosyl)glycinamide</name>
        <dbReference type="ChEBI" id="CHEBI:143788"/>
    </ligand>
</feature>
<keyword evidence="7" id="KW-1185">Reference proteome</keyword>